<dbReference type="Pfam" id="PF03992">
    <property type="entry name" value="ABM"/>
    <property type="match status" value="1"/>
</dbReference>
<evidence type="ECO:0000259" key="1">
    <source>
        <dbReference type="PROSITE" id="PS51725"/>
    </source>
</evidence>
<dbReference type="SUPFAM" id="SSF54909">
    <property type="entry name" value="Dimeric alpha+beta barrel"/>
    <property type="match status" value="1"/>
</dbReference>
<dbReference type="STRING" id="499555.BJL86_0251"/>
<accession>A0A173LK12</accession>
<keyword evidence="3" id="KW-1185">Reference proteome</keyword>
<gene>
    <name evidence="2" type="ORF">BJL86_0251</name>
</gene>
<dbReference type="InterPro" id="IPR011008">
    <property type="entry name" value="Dimeric_a/b-barrel"/>
</dbReference>
<sequence length="89" mass="9650">MIIVAGHITVDPAGRESYLAGCVTIVEQGRAAAGCLDFALSADIVDPARINIYERWDNWDNLQAFRGSGPEDDQSQHILTADVAEFETA</sequence>
<dbReference type="OrthoDB" id="287932at2"/>
<dbReference type="Proteomes" id="UP000186104">
    <property type="component" value="Chromosome"/>
</dbReference>
<protein>
    <recommendedName>
        <fullName evidence="1">ABM domain-containing protein</fullName>
    </recommendedName>
</protein>
<dbReference type="InterPro" id="IPR007138">
    <property type="entry name" value="ABM_dom"/>
</dbReference>
<evidence type="ECO:0000313" key="2">
    <source>
        <dbReference type="EMBL" id="ANI91062.1"/>
    </source>
</evidence>
<evidence type="ECO:0000313" key="3">
    <source>
        <dbReference type="Proteomes" id="UP000186104"/>
    </source>
</evidence>
<dbReference type="PROSITE" id="PS51725">
    <property type="entry name" value="ABM"/>
    <property type="match status" value="1"/>
</dbReference>
<dbReference type="RefSeq" id="WP_067471538.1">
    <property type="nucleotide sequence ID" value="NZ_CP015961.1"/>
</dbReference>
<reference evidence="2 3" key="1">
    <citation type="submission" date="2016-06" db="EMBL/GenBank/DDBJ databases">
        <title>Complete genome sequence of a saline-alkali tolerant type strain Dietzia timorensis ID05-A0528T.</title>
        <authorList>
            <person name="Wu X."/>
        </authorList>
    </citation>
    <scope>NUCLEOTIDE SEQUENCE [LARGE SCALE GENOMIC DNA]</scope>
    <source>
        <strain evidence="2 3">ID05-A0528</strain>
    </source>
</reference>
<name>A0A173LK12_9ACTN</name>
<dbReference type="EMBL" id="CP015961">
    <property type="protein sequence ID" value="ANI91062.1"/>
    <property type="molecule type" value="Genomic_DNA"/>
</dbReference>
<organism evidence="2 3">
    <name type="scientific">Dietzia timorensis</name>
    <dbReference type="NCBI Taxonomy" id="499555"/>
    <lineage>
        <taxon>Bacteria</taxon>
        <taxon>Bacillati</taxon>
        <taxon>Actinomycetota</taxon>
        <taxon>Actinomycetes</taxon>
        <taxon>Mycobacteriales</taxon>
        <taxon>Dietziaceae</taxon>
        <taxon>Dietzia</taxon>
    </lineage>
</organism>
<proteinExistence type="predicted"/>
<dbReference type="KEGG" id="dtm:BJL86_0251"/>
<dbReference type="AlphaFoldDB" id="A0A173LK12"/>
<feature type="domain" description="ABM" evidence="1">
    <location>
        <begin position="2"/>
        <end position="89"/>
    </location>
</feature>
<dbReference type="Gene3D" id="3.30.70.100">
    <property type="match status" value="1"/>
</dbReference>